<dbReference type="Pfam" id="PF10502">
    <property type="entry name" value="Peptidase_S26"/>
    <property type="match status" value="1"/>
</dbReference>
<feature type="active site" evidence="6">
    <location>
        <position position="155"/>
    </location>
</feature>
<dbReference type="InterPro" id="IPR019758">
    <property type="entry name" value="Pept_S26A_signal_pept_1_CS"/>
</dbReference>
<protein>
    <recommendedName>
        <fullName evidence="4 7">Signal peptidase I</fullName>
        <ecNumber evidence="4 7">3.4.21.89</ecNumber>
    </recommendedName>
</protein>
<evidence type="ECO:0000256" key="6">
    <source>
        <dbReference type="PIRSR" id="PIRSR600223-1"/>
    </source>
</evidence>
<keyword evidence="11" id="KW-1185">Reference proteome</keyword>
<evidence type="ECO:0000259" key="9">
    <source>
        <dbReference type="Pfam" id="PF10502"/>
    </source>
</evidence>
<dbReference type="PANTHER" id="PTHR43390">
    <property type="entry name" value="SIGNAL PEPTIDASE I"/>
    <property type="match status" value="1"/>
</dbReference>
<reference evidence="10" key="1">
    <citation type="submission" date="2021-02" db="EMBL/GenBank/DDBJ databases">
        <title>Natrosporangium hydrolyticum gen. nov., sp. nov, a haloalkaliphilic actinobacterium from a soda solonchak soil.</title>
        <authorList>
            <person name="Sorokin D.Y."/>
            <person name="Khijniak T.V."/>
            <person name="Zakharycheva A.P."/>
            <person name="Boueva O.V."/>
            <person name="Ariskina E.V."/>
            <person name="Hahnke R.L."/>
            <person name="Bunk B."/>
            <person name="Sproer C."/>
            <person name="Schumann P."/>
            <person name="Evtushenko L.I."/>
            <person name="Kublanov I.V."/>
        </authorList>
    </citation>
    <scope>NUCLEOTIDE SEQUENCE</scope>
    <source>
        <strain evidence="10">DSM 106523</strain>
    </source>
</reference>
<dbReference type="GO" id="GO:0006465">
    <property type="term" value="P:signal peptide processing"/>
    <property type="evidence" value="ECO:0007669"/>
    <property type="project" value="InterPro"/>
</dbReference>
<dbReference type="InterPro" id="IPR036286">
    <property type="entry name" value="LexA/Signal_pep-like_sf"/>
</dbReference>
<evidence type="ECO:0000256" key="7">
    <source>
        <dbReference type="RuleBase" id="RU362042"/>
    </source>
</evidence>
<dbReference type="GO" id="GO:0009003">
    <property type="term" value="F:signal peptidase activity"/>
    <property type="evidence" value="ECO:0007669"/>
    <property type="project" value="UniProtKB-EC"/>
</dbReference>
<evidence type="ECO:0000256" key="5">
    <source>
        <dbReference type="ARBA" id="ARBA00022801"/>
    </source>
</evidence>
<evidence type="ECO:0000256" key="2">
    <source>
        <dbReference type="ARBA" id="ARBA00004401"/>
    </source>
</evidence>
<evidence type="ECO:0000313" key="11">
    <source>
        <dbReference type="Proteomes" id="UP000662857"/>
    </source>
</evidence>
<dbReference type="CDD" id="cd06530">
    <property type="entry name" value="S26_SPase_I"/>
    <property type="match status" value="1"/>
</dbReference>
<dbReference type="EMBL" id="CP070499">
    <property type="protein sequence ID" value="QSB17423.1"/>
    <property type="molecule type" value="Genomic_DNA"/>
</dbReference>
<keyword evidence="7" id="KW-0645">Protease</keyword>
<evidence type="ECO:0000256" key="4">
    <source>
        <dbReference type="ARBA" id="ARBA00013208"/>
    </source>
</evidence>
<dbReference type="PRINTS" id="PR00727">
    <property type="entry name" value="LEADERPTASE"/>
</dbReference>
<evidence type="ECO:0000256" key="8">
    <source>
        <dbReference type="SAM" id="MobiDB-lite"/>
    </source>
</evidence>
<dbReference type="KEGG" id="nhy:JQS43_18235"/>
<dbReference type="Gene3D" id="2.10.109.10">
    <property type="entry name" value="Umud Fragment, subunit A"/>
    <property type="match status" value="1"/>
</dbReference>
<keyword evidence="7" id="KW-0812">Transmembrane</keyword>
<dbReference type="EC" id="3.4.21.89" evidence="4 7"/>
<feature type="active site" evidence="6">
    <location>
        <position position="82"/>
    </location>
</feature>
<name>A0A895YQ62_9ACTN</name>
<comment type="catalytic activity">
    <reaction evidence="1 7">
        <text>Cleavage of hydrophobic, N-terminal signal or leader sequences from secreted and periplasmic proteins.</text>
        <dbReference type="EC" id="3.4.21.89"/>
    </reaction>
</comment>
<organism evidence="10 11">
    <name type="scientific">Natronosporangium hydrolyticum</name>
    <dbReference type="NCBI Taxonomy" id="2811111"/>
    <lineage>
        <taxon>Bacteria</taxon>
        <taxon>Bacillati</taxon>
        <taxon>Actinomycetota</taxon>
        <taxon>Actinomycetes</taxon>
        <taxon>Micromonosporales</taxon>
        <taxon>Micromonosporaceae</taxon>
        <taxon>Natronosporangium</taxon>
    </lineage>
</organism>
<evidence type="ECO:0000313" key="10">
    <source>
        <dbReference type="EMBL" id="QSB17423.1"/>
    </source>
</evidence>
<dbReference type="GO" id="GO:0005886">
    <property type="term" value="C:plasma membrane"/>
    <property type="evidence" value="ECO:0007669"/>
    <property type="project" value="UniProtKB-SubCell"/>
</dbReference>
<keyword evidence="7" id="KW-1133">Transmembrane helix</keyword>
<dbReference type="SUPFAM" id="SSF51306">
    <property type="entry name" value="LexA/Signal peptidase"/>
    <property type="match status" value="1"/>
</dbReference>
<feature type="compositionally biased region" description="Basic and acidic residues" evidence="8">
    <location>
        <begin position="10"/>
        <end position="30"/>
    </location>
</feature>
<feature type="domain" description="Peptidase S26" evidence="9">
    <location>
        <begin position="53"/>
        <end position="248"/>
    </location>
</feature>
<dbReference type="GO" id="GO:0004252">
    <property type="term" value="F:serine-type endopeptidase activity"/>
    <property type="evidence" value="ECO:0007669"/>
    <property type="project" value="InterPro"/>
</dbReference>
<feature type="region of interest" description="Disordered" evidence="8">
    <location>
        <begin position="1"/>
        <end position="44"/>
    </location>
</feature>
<dbReference type="PROSITE" id="PS00761">
    <property type="entry name" value="SPASE_I_3"/>
    <property type="match status" value="1"/>
</dbReference>
<accession>A0A895YQ62</accession>
<dbReference type="Proteomes" id="UP000662857">
    <property type="component" value="Chromosome"/>
</dbReference>
<dbReference type="PANTHER" id="PTHR43390:SF1">
    <property type="entry name" value="CHLOROPLAST PROCESSING PEPTIDASE"/>
    <property type="match status" value="1"/>
</dbReference>
<comment type="similarity">
    <text evidence="3 7">Belongs to the peptidase S26 family.</text>
</comment>
<keyword evidence="5 7" id="KW-0378">Hydrolase</keyword>
<comment type="subcellular location">
    <subcellularLocation>
        <location evidence="2">Cell membrane</location>
        <topology evidence="2">Single-pass type II membrane protein</topology>
    </subcellularLocation>
    <subcellularLocation>
        <location evidence="7">Membrane</location>
        <topology evidence="7">Single-pass type II membrane protein</topology>
    </subcellularLocation>
</comment>
<gene>
    <name evidence="10" type="primary">lepB</name>
    <name evidence="10" type="ORF">JQS43_18235</name>
</gene>
<feature type="transmembrane region" description="Helical" evidence="7">
    <location>
        <begin position="54"/>
        <end position="77"/>
    </location>
</feature>
<dbReference type="InterPro" id="IPR000223">
    <property type="entry name" value="Pept_S26A_signal_pept_1"/>
</dbReference>
<dbReference type="AlphaFoldDB" id="A0A895YQ62"/>
<dbReference type="NCBIfam" id="TIGR02227">
    <property type="entry name" value="sigpep_I_bact"/>
    <property type="match status" value="1"/>
</dbReference>
<feature type="region of interest" description="Disordered" evidence="8">
    <location>
        <begin position="265"/>
        <end position="284"/>
    </location>
</feature>
<keyword evidence="7" id="KW-0472">Membrane</keyword>
<evidence type="ECO:0000256" key="3">
    <source>
        <dbReference type="ARBA" id="ARBA00009370"/>
    </source>
</evidence>
<sequence>MPEQAGPEPARTREARRGSDPRSPRRRPGDGRGAGSGAAPRPRKRRGLPLWQELPLLLVIALCLAVLVRTFLLQAFYIPSGSMEETLVAGDRVLVNKVVYHFREPARGEVVVFQGTDAWEPIGGQDDDIGLFARGSRAIGDLVGVTRPGASDYIKRVIGLPGDTVSCCDVDGRVFVNGQPLNEEYVIRDSPLDDVPLGDCRGRRFDEVVVQPGHMFVMGDHRQVSQDSRCQGQIPLDNVIGRAFIIVWPSDRWTGLSQPDTFGAAPAALGTTTEPSPAAADAGAGAQPAAQALGVAGLLGASMPVFRRSFRGDSPSLRRRVRPIRRRLAA</sequence>
<proteinExistence type="inferred from homology"/>
<dbReference type="InterPro" id="IPR019533">
    <property type="entry name" value="Peptidase_S26"/>
</dbReference>
<evidence type="ECO:0000256" key="1">
    <source>
        <dbReference type="ARBA" id="ARBA00000677"/>
    </source>
</evidence>